<dbReference type="PANTHER" id="PTHR38926">
    <property type="entry name" value="F-BOX DOMAIN CONTAINING PROTEIN, EXPRESSED"/>
    <property type="match status" value="1"/>
</dbReference>
<accession>A0AAD5YIP3</accession>
<keyword evidence="2" id="KW-1185">Reference proteome</keyword>
<comment type="caution">
    <text evidence="1">The sequence shown here is derived from an EMBL/GenBank/DDBJ whole genome shotgun (WGS) entry which is preliminary data.</text>
</comment>
<reference evidence="1" key="1">
    <citation type="submission" date="2022-07" db="EMBL/GenBank/DDBJ databases">
        <title>Genome Sequence of Physisporinus lineatus.</title>
        <authorList>
            <person name="Buettner E."/>
        </authorList>
    </citation>
    <scope>NUCLEOTIDE SEQUENCE</scope>
    <source>
        <strain evidence="1">VT162</strain>
    </source>
</reference>
<sequence length="576" mass="64708">MSTAVEQTTQLTLSSLLDSTSWRLPGWNESNDRGAVSEPDPSSPETLVSLDQSLALLARYRNSLHHCNRLTPDVLVLVFEEIVAEWNNPYNENFGSYPWKGLAQVCHYWRTVALGSPILWTQINTRHQGAALACIERSAEAPLSLVISTYSTDEKVSSILQALQPHAARIRKLYLPSNYLKTSDGNIHQLVQPLISSSAPMLETLETIKVRADPGWIPMPQIFAAETPHLTRLKVHFMCPQIRSISVARLKYLSFTGRKHTPINLSVSGLLDLLEAAPSLEVLKARKVTFSAPSEDETRIIELPNLKLLELGRDLASTLADILNRLILPECAIKLMVWFDRYEDNKFYMGVPKLEELAPVHPLRGVRKMHVNYLNGYEGIEISGATSHSPFMITGYLEHTTISNLGDMDSIAGTVFQSLIRAFDFDSLEEFAITELRNNARWTGFTTKVWMDAFKRMPNLKSLYIVLDGCYDEGISRSILSALNTPDDRSNSILCPNLEDLSVWGDKTWSSLKLFKLAEKRMQVGCPLKRVSMKLAHYASFSDPLDTDLAELRQVVETVDLEPSEISFPEFPESPS</sequence>
<gene>
    <name evidence="1" type="ORF">NLI96_g208</name>
</gene>
<name>A0AAD5YIP3_9APHY</name>
<dbReference type="SUPFAM" id="SSF52047">
    <property type="entry name" value="RNI-like"/>
    <property type="match status" value="1"/>
</dbReference>
<dbReference type="EMBL" id="JANAWD010000003">
    <property type="protein sequence ID" value="KAJ3492126.1"/>
    <property type="molecule type" value="Genomic_DNA"/>
</dbReference>
<dbReference type="InterPro" id="IPR032675">
    <property type="entry name" value="LRR_dom_sf"/>
</dbReference>
<protein>
    <recommendedName>
        <fullName evidence="3">F-box domain-containing protein</fullName>
    </recommendedName>
</protein>
<proteinExistence type="predicted"/>
<dbReference type="PANTHER" id="PTHR38926:SF5">
    <property type="entry name" value="F-BOX AND LEUCINE-RICH REPEAT PROTEIN 6"/>
    <property type="match status" value="1"/>
</dbReference>
<dbReference type="Gene3D" id="3.80.10.10">
    <property type="entry name" value="Ribonuclease Inhibitor"/>
    <property type="match status" value="1"/>
</dbReference>
<dbReference type="AlphaFoldDB" id="A0AAD5YIP3"/>
<evidence type="ECO:0008006" key="3">
    <source>
        <dbReference type="Google" id="ProtNLM"/>
    </source>
</evidence>
<evidence type="ECO:0000313" key="1">
    <source>
        <dbReference type="EMBL" id="KAJ3492126.1"/>
    </source>
</evidence>
<organism evidence="1 2">
    <name type="scientific">Meripilus lineatus</name>
    <dbReference type="NCBI Taxonomy" id="2056292"/>
    <lineage>
        <taxon>Eukaryota</taxon>
        <taxon>Fungi</taxon>
        <taxon>Dikarya</taxon>
        <taxon>Basidiomycota</taxon>
        <taxon>Agaricomycotina</taxon>
        <taxon>Agaricomycetes</taxon>
        <taxon>Polyporales</taxon>
        <taxon>Meripilaceae</taxon>
        <taxon>Meripilus</taxon>
    </lineage>
</organism>
<evidence type="ECO:0000313" key="2">
    <source>
        <dbReference type="Proteomes" id="UP001212997"/>
    </source>
</evidence>
<dbReference type="Proteomes" id="UP001212997">
    <property type="component" value="Unassembled WGS sequence"/>
</dbReference>